<evidence type="ECO:0000313" key="3">
    <source>
        <dbReference type="Proteomes" id="UP000288216"/>
    </source>
</evidence>
<organism evidence="2 3">
    <name type="scientific">Scyliorhinus torazame</name>
    <name type="common">Cloudy catshark</name>
    <name type="synonym">Catulus torazame</name>
    <dbReference type="NCBI Taxonomy" id="75743"/>
    <lineage>
        <taxon>Eukaryota</taxon>
        <taxon>Metazoa</taxon>
        <taxon>Chordata</taxon>
        <taxon>Craniata</taxon>
        <taxon>Vertebrata</taxon>
        <taxon>Chondrichthyes</taxon>
        <taxon>Elasmobranchii</taxon>
        <taxon>Galeomorphii</taxon>
        <taxon>Galeoidea</taxon>
        <taxon>Carcharhiniformes</taxon>
        <taxon>Scyliorhinidae</taxon>
        <taxon>Scyliorhinus</taxon>
    </lineage>
</organism>
<proteinExistence type="predicted"/>
<comment type="caution">
    <text evidence="2">The sequence shown here is derived from an EMBL/GenBank/DDBJ whole genome shotgun (WGS) entry which is preliminary data.</text>
</comment>
<keyword evidence="3" id="KW-1185">Reference proteome</keyword>
<evidence type="ECO:0000313" key="2">
    <source>
        <dbReference type="EMBL" id="GCB62581.1"/>
    </source>
</evidence>
<evidence type="ECO:0000256" key="1">
    <source>
        <dbReference type="SAM" id="MobiDB-lite"/>
    </source>
</evidence>
<feature type="region of interest" description="Disordered" evidence="1">
    <location>
        <begin position="37"/>
        <end position="64"/>
    </location>
</feature>
<dbReference type="Proteomes" id="UP000288216">
    <property type="component" value="Unassembled WGS sequence"/>
</dbReference>
<accession>A0A401NNX1</accession>
<protein>
    <submittedName>
        <fullName evidence="2">Uncharacterized protein</fullName>
    </submittedName>
</protein>
<feature type="non-terminal residue" evidence="2">
    <location>
        <position position="1"/>
    </location>
</feature>
<dbReference type="AlphaFoldDB" id="A0A401NNX1"/>
<sequence>DAGRCFVQRCCCGFTLPDHAAHTPNCVDDDDIQFEDFDHGGPMGVTEDLKEGAESPFSNSHASF</sequence>
<gene>
    <name evidence="2" type="ORF">scyTo_0009544</name>
</gene>
<reference evidence="2 3" key="1">
    <citation type="journal article" date="2018" name="Nat. Ecol. Evol.">
        <title>Shark genomes provide insights into elasmobranch evolution and the origin of vertebrates.</title>
        <authorList>
            <person name="Hara Y"/>
            <person name="Yamaguchi K"/>
            <person name="Onimaru K"/>
            <person name="Kadota M"/>
            <person name="Koyanagi M"/>
            <person name="Keeley SD"/>
            <person name="Tatsumi K"/>
            <person name="Tanaka K"/>
            <person name="Motone F"/>
            <person name="Kageyama Y"/>
            <person name="Nozu R"/>
            <person name="Adachi N"/>
            <person name="Nishimura O"/>
            <person name="Nakagawa R"/>
            <person name="Tanegashima C"/>
            <person name="Kiyatake I"/>
            <person name="Matsumoto R"/>
            <person name="Murakumo K"/>
            <person name="Nishida K"/>
            <person name="Terakita A"/>
            <person name="Kuratani S"/>
            <person name="Sato K"/>
            <person name="Hyodo S Kuraku.S."/>
        </authorList>
    </citation>
    <scope>NUCLEOTIDE SEQUENCE [LARGE SCALE GENOMIC DNA]</scope>
</reference>
<dbReference type="EMBL" id="BFAA01003917">
    <property type="protein sequence ID" value="GCB62581.1"/>
    <property type="molecule type" value="Genomic_DNA"/>
</dbReference>
<name>A0A401NNX1_SCYTO</name>